<dbReference type="PANTHER" id="PTHR30337">
    <property type="entry name" value="COMPONENT OF ATP-DEPENDENT DSDNA EXONUCLEASE"/>
    <property type="match status" value="1"/>
</dbReference>
<protein>
    <recommendedName>
        <fullName evidence="3 8">Nuclease SbcCD subunit D</fullName>
    </recommendedName>
</protein>
<dbReference type="InterPro" id="IPR004593">
    <property type="entry name" value="SbcD"/>
</dbReference>
<dbReference type="Pfam" id="PF12320">
    <property type="entry name" value="SbcD_C"/>
    <property type="match status" value="1"/>
</dbReference>
<dbReference type="Proteomes" id="UP000198935">
    <property type="component" value="Unassembled WGS sequence"/>
</dbReference>
<proteinExistence type="inferred from homology"/>
<dbReference type="GO" id="GO:0004519">
    <property type="term" value="F:endonuclease activity"/>
    <property type="evidence" value="ECO:0007669"/>
    <property type="project" value="UniProtKB-KW"/>
</dbReference>
<dbReference type="STRING" id="1503961.SAMN05421736_104153"/>
<comment type="similarity">
    <text evidence="1 8">Belongs to the SbcD family.</text>
</comment>
<comment type="function">
    <text evidence="8">SbcCD cleaves DNA hairpin structures. These structures can inhibit DNA replication and are intermediates in certain DNA recombination reactions. The complex acts as a 3'-&gt;5' double strand exonuclease that can open hairpins. It also has a 5' single-strand endonuclease activity.</text>
</comment>
<comment type="subunit">
    <text evidence="2 8">Heterodimer of SbcC and SbcD.</text>
</comment>
<dbReference type="CDD" id="cd00840">
    <property type="entry name" value="MPP_Mre11_N"/>
    <property type="match status" value="1"/>
</dbReference>
<dbReference type="InterPro" id="IPR050535">
    <property type="entry name" value="DNA_Repair-Maintenance_Comp"/>
</dbReference>
<evidence type="ECO:0000313" key="11">
    <source>
        <dbReference type="EMBL" id="SDY90746.1"/>
    </source>
</evidence>
<evidence type="ECO:0000256" key="4">
    <source>
        <dbReference type="ARBA" id="ARBA00022722"/>
    </source>
</evidence>
<dbReference type="Gene3D" id="3.60.21.10">
    <property type="match status" value="1"/>
</dbReference>
<evidence type="ECO:0000256" key="2">
    <source>
        <dbReference type="ARBA" id="ARBA00011322"/>
    </source>
</evidence>
<evidence type="ECO:0000259" key="10">
    <source>
        <dbReference type="Pfam" id="PF12320"/>
    </source>
</evidence>
<dbReference type="InterPro" id="IPR041796">
    <property type="entry name" value="Mre11_N"/>
</dbReference>
<evidence type="ECO:0000259" key="9">
    <source>
        <dbReference type="Pfam" id="PF00149"/>
    </source>
</evidence>
<reference evidence="12" key="1">
    <citation type="submission" date="2016-10" db="EMBL/GenBank/DDBJ databases">
        <authorList>
            <person name="Varghese N."/>
            <person name="Submissions S."/>
        </authorList>
    </citation>
    <scope>NUCLEOTIDE SEQUENCE [LARGE SCALE GENOMIC DNA]</scope>
    <source>
        <strain evidence="12">SP</strain>
    </source>
</reference>
<keyword evidence="8" id="KW-0235">DNA replication</keyword>
<keyword evidence="8" id="KW-0255">Endonuclease</keyword>
<evidence type="ECO:0000313" key="12">
    <source>
        <dbReference type="Proteomes" id="UP000198935"/>
    </source>
</evidence>
<evidence type="ECO:0000256" key="1">
    <source>
        <dbReference type="ARBA" id="ARBA00010555"/>
    </source>
</evidence>
<keyword evidence="4 8" id="KW-0540">Nuclease</keyword>
<dbReference type="EMBL" id="FNPI01000004">
    <property type="protein sequence ID" value="SDY90746.1"/>
    <property type="molecule type" value="Genomic_DNA"/>
</dbReference>
<name>A0A1H3NP93_9BACI</name>
<keyword evidence="6 8" id="KW-0269">Exonuclease</keyword>
<evidence type="ECO:0000256" key="8">
    <source>
        <dbReference type="RuleBase" id="RU363069"/>
    </source>
</evidence>
<dbReference type="SUPFAM" id="SSF56300">
    <property type="entry name" value="Metallo-dependent phosphatases"/>
    <property type="match status" value="1"/>
</dbReference>
<dbReference type="InterPro" id="IPR004843">
    <property type="entry name" value="Calcineurin-like_PHP"/>
</dbReference>
<evidence type="ECO:0000256" key="5">
    <source>
        <dbReference type="ARBA" id="ARBA00022801"/>
    </source>
</evidence>
<feature type="domain" description="Calcineurin-like phosphoesterase" evidence="9">
    <location>
        <begin position="3"/>
        <end position="226"/>
    </location>
</feature>
<dbReference type="Pfam" id="PF00149">
    <property type="entry name" value="Metallophos"/>
    <property type="match status" value="1"/>
</dbReference>
<keyword evidence="7 8" id="KW-0233">DNA recombination</keyword>
<organism evidence="11 12">
    <name type="scientific">Evansella caseinilytica</name>
    <dbReference type="NCBI Taxonomy" id="1503961"/>
    <lineage>
        <taxon>Bacteria</taxon>
        <taxon>Bacillati</taxon>
        <taxon>Bacillota</taxon>
        <taxon>Bacilli</taxon>
        <taxon>Bacillales</taxon>
        <taxon>Bacillaceae</taxon>
        <taxon>Evansella</taxon>
    </lineage>
</organism>
<dbReference type="GO" id="GO:0006260">
    <property type="term" value="P:DNA replication"/>
    <property type="evidence" value="ECO:0007669"/>
    <property type="project" value="UniProtKB-KW"/>
</dbReference>
<evidence type="ECO:0000256" key="7">
    <source>
        <dbReference type="ARBA" id="ARBA00023172"/>
    </source>
</evidence>
<feature type="domain" description="Nuclease SbcCD subunit D C-terminal" evidence="10">
    <location>
        <begin position="278"/>
        <end position="366"/>
    </location>
</feature>
<dbReference type="AlphaFoldDB" id="A0A1H3NP93"/>
<sequence>MSLRLLHTADWHIGRTLEGRDRLPEHEHFFDELQEIADREKVDAVLMAGDVFDSVNPPARGEELFYESIARLSDRGNRPLIIIAGNHDHPDRLGAARSLIRQQGITILGYPAAESVRVYLPARNEYLNVAALPYPSESRLKEFFAEESDELTLREAYDERIKDIFRMLTKNFTDNEVNVAMSHLFTAGGSGSESERPIEVGGAYTVRAVNLPDNVQYTALGHLHRPQDIKRAPKPARYAGSPLALSFSEAGYTKSVTIVDVEPGKAPLMEEVPLRSGKPLVRWNAEHGLQQVFQWMEEKKDRNAWIELEVHLEHTPSMEQIHHMKKEYPGLLTIRPIFQEETTSAGQTERNVSIDEMFKRFYERQTGGAVPEEELVSLFLELVNEEEGVER</sequence>
<accession>A0A1H3NP93</accession>
<evidence type="ECO:0000256" key="3">
    <source>
        <dbReference type="ARBA" id="ARBA00013365"/>
    </source>
</evidence>
<gene>
    <name evidence="8" type="primary">sbcD</name>
    <name evidence="11" type="ORF">SAMN05421736_104153</name>
</gene>
<dbReference type="InterPro" id="IPR029052">
    <property type="entry name" value="Metallo-depent_PP-like"/>
</dbReference>
<keyword evidence="5 8" id="KW-0378">Hydrolase</keyword>
<dbReference type="PANTHER" id="PTHR30337:SF0">
    <property type="entry name" value="NUCLEASE SBCCD SUBUNIT D"/>
    <property type="match status" value="1"/>
</dbReference>
<dbReference type="NCBIfam" id="TIGR00619">
    <property type="entry name" value="sbcd"/>
    <property type="match status" value="1"/>
</dbReference>
<dbReference type="GO" id="GO:0006310">
    <property type="term" value="P:DNA recombination"/>
    <property type="evidence" value="ECO:0007669"/>
    <property type="project" value="UniProtKB-KW"/>
</dbReference>
<evidence type="ECO:0000256" key="6">
    <source>
        <dbReference type="ARBA" id="ARBA00022839"/>
    </source>
</evidence>
<keyword evidence="12" id="KW-1185">Reference proteome</keyword>
<dbReference type="GO" id="GO:0008408">
    <property type="term" value="F:3'-5' exonuclease activity"/>
    <property type="evidence" value="ECO:0007669"/>
    <property type="project" value="InterPro"/>
</dbReference>
<dbReference type="InterPro" id="IPR026843">
    <property type="entry name" value="SbcD_C"/>
</dbReference>